<proteinExistence type="predicted"/>
<organism evidence="6 7">
    <name type="scientific">Vitrella brassicaformis (strain CCMP3155)</name>
    <dbReference type="NCBI Taxonomy" id="1169540"/>
    <lineage>
        <taxon>Eukaryota</taxon>
        <taxon>Sar</taxon>
        <taxon>Alveolata</taxon>
        <taxon>Colpodellida</taxon>
        <taxon>Vitrellaceae</taxon>
        <taxon>Vitrella</taxon>
    </lineage>
</organism>
<feature type="transmembrane region" description="Helical" evidence="5">
    <location>
        <begin position="355"/>
        <end position="372"/>
    </location>
</feature>
<gene>
    <name evidence="6" type="ORF">Vbra_20145</name>
</gene>
<evidence type="ECO:0000313" key="7">
    <source>
        <dbReference type="Proteomes" id="UP000041254"/>
    </source>
</evidence>
<keyword evidence="4 5" id="KW-0472">Membrane</keyword>
<feature type="transmembrane region" description="Helical" evidence="5">
    <location>
        <begin position="77"/>
        <end position="95"/>
    </location>
</feature>
<feature type="transmembrane region" description="Helical" evidence="5">
    <location>
        <begin position="322"/>
        <end position="343"/>
    </location>
</feature>
<feature type="transmembrane region" description="Helical" evidence="5">
    <location>
        <begin position="455"/>
        <end position="474"/>
    </location>
</feature>
<dbReference type="EMBL" id="CDMY01000113">
    <property type="protein sequence ID" value="CEL92838.1"/>
    <property type="molecule type" value="Genomic_DNA"/>
</dbReference>
<feature type="transmembrane region" description="Helical" evidence="5">
    <location>
        <begin position="428"/>
        <end position="449"/>
    </location>
</feature>
<dbReference type="GO" id="GO:0016020">
    <property type="term" value="C:membrane"/>
    <property type="evidence" value="ECO:0007669"/>
    <property type="project" value="UniProtKB-SubCell"/>
</dbReference>
<comment type="subcellular location">
    <subcellularLocation>
        <location evidence="1">Membrane</location>
        <topology evidence="1">Multi-pass membrane protein</topology>
    </subcellularLocation>
</comment>
<name>A0A0G4EAZ5_VITBC</name>
<reference evidence="6 7" key="1">
    <citation type="submission" date="2014-11" db="EMBL/GenBank/DDBJ databases">
        <authorList>
            <person name="Zhu J."/>
            <person name="Qi W."/>
            <person name="Song R."/>
        </authorList>
    </citation>
    <scope>NUCLEOTIDE SEQUENCE [LARGE SCALE GENOMIC DNA]</scope>
</reference>
<evidence type="ECO:0000256" key="3">
    <source>
        <dbReference type="ARBA" id="ARBA00022989"/>
    </source>
</evidence>
<dbReference type="GO" id="GO:0072659">
    <property type="term" value="P:protein localization to plasma membrane"/>
    <property type="evidence" value="ECO:0007669"/>
    <property type="project" value="TreeGrafter"/>
</dbReference>
<keyword evidence="7" id="KW-1185">Reference proteome</keyword>
<dbReference type="PIRSF" id="PIRSF017321">
    <property type="entry name" value="GWT1"/>
    <property type="match status" value="1"/>
</dbReference>
<dbReference type="Pfam" id="PF06423">
    <property type="entry name" value="GWT1"/>
    <property type="match status" value="1"/>
</dbReference>
<keyword evidence="2 5" id="KW-0812">Transmembrane</keyword>
<evidence type="ECO:0000256" key="1">
    <source>
        <dbReference type="ARBA" id="ARBA00004141"/>
    </source>
</evidence>
<evidence type="ECO:0000256" key="4">
    <source>
        <dbReference type="ARBA" id="ARBA00023136"/>
    </source>
</evidence>
<feature type="transmembrane region" description="Helical" evidence="5">
    <location>
        <begin position="256"/>
        <end position="275"/>
    </location>
</feature>
<feature type="transmembrane region" description="Helical" evidence="5">
    <location>
        <begin position="223"/>
        <end position="244"/>
    </location>
</feature>
<keyword evidence="3 5" id="KW-1133">Transmembrane helix</keyword>
<dbReference type="GO" id="GO:0032216">
    <property type="term" value="F:glucosaminyl-phosphatidylinositol O-acyltransferase activity"/>
    <property type="evidence" value="ECO:0007669"/>
    <property type="project" value="TreeGrafter"/>
</dbReference>
<dbReference type="OMA" id="GLYVMQP"/>
<sequence length="483" mass="53211">MSFIHEWFECPSVALSPDDGVCRTRVSRDEYSQIQQTAYVNETGAAHLELFLIGASPAVSILFCHALMVLLRWPSSLVLRFVLEFLAVVMPLLVLFCAPRLSVSVMCGQLGVVAIAVMTERRKASSGADGRIFRTSDFWSAETRPHCAEPKRPCYISDYRAVGAIGTNIAILAVDFFIYPRRLAKTENYGFSVMDGGVGFFTLAGGMVSKAARGSRAPTSLRVTAYSLWPLLLLGAIRLILVWGVDYHVPTSEYGVHWNFFFSIALVTLGSSLVVNRLFPAEWADAAGLIIAAVYELVLNCGVGGFILNAERTSFFSANREGILGSIGLLSLFLIGVGHGRILKPERAPPTRITLTKLLGWCVVTFLLVVYLDKRWGLMPSRRLSNLPFVLLCVSHHSWQLACCLAANLFIGSRQRIFILDGVQKNMLAIFLLANQLTGMVNVTMQTLLQPPATAFAILVLYCIVWSGVSYALACRHVALKFW</sequence>
<accession>A0A0G4EAZ5</accession>
<evidence type="ECO:0000313" key="6">
    <source>
        <dbReference type="EMBL" id="CEL92838.1"/>
    </source>
</evidence>
<dbReference type="VEuPathDB" id="CryptoDB:Vbra_20145"/>
<dbReference type="OrthoDB" id="15270at2759"/>
<dbReference type="InterPro" id="IPR009447">
    <property type="entry name" value="PIGW/GWT1"/>
</dbReference>
<evidence type="ECO:0008006" key="8">
    <source>
        <dbReference type="Google" id="ProtNLM"/>
    </source>
</evidence>
<evidence type="ECO:0000256" key="2">
    <source>
        <dbReference type="ARBA" id="ARBA00022692"/>
    </source>
</evidence>
<dbReference type="PANTHER" id="PTHR20661">
    <property type="entry name" value="PHOSPHATIDYLINOSITOL-GLYCAN BIOSYNTHESIS CLASS W PROTEIN"/>
    <property type="match status" value="1"/>
</dbReference>
<feature type="transmembrane region" description="Helical" evidence="5">
    <location>
        <begin position="161"/>
        <end position="179"/>
    </location>
</feature>
<dbReference type="Proteomes" id="UP000041254">
    <property type="component" value="Unassembled WGS sequence"/>
</dbReference>
<feature type="transmembrane region" description="Helical" evidence="5">
    <location>
        <begin position="287"/>
        <end position="310"/>
    </location>
</feature>
<feature type="transmembrane region" description="Helical" evidence="5">
    <location>
        <begin position="387"/>
        <end position="407"/>
    </location>
</feature>
<dbReference type="PhylomeDB" id="A0A0G4EAZ5"/>
<dbReference type="GO" id="GO:0006506">
    <property type="term" value="P:GPI anchor biosynthetic process"/>
    <property type="evidence" value="ECO:0007669"/>
    <property type="project" value="InterPro"/>
</dbReference>
<dbReference type="GO" id="GO:0005783">
    <property type="term" value="C:endoplasmic reticulum"/>
    <property type="evidence" value="ECO:0007669"/>
    <property type="project" value="TreeGrafter"/>
</dbReference>
<dbReference type="STRING" id="1169540.A0A0G4EAZ5"/>
<dbReference type="AlphaFoldDB" id="A0A0G4EAZ5"/>
<evidence type="ECO:0000256" key="5">
    <source>
        <dbReference type="SAM" id="Phobius"/>
    </source>
</evidence>
<feature type="transmembrane region" description="Helical" evidence="5">
    <location>
        <begin position="191"/>
        <end position="211"/>
    </location>
</feature>
<protein>
    <recommendedName>
        <fullName evidence="8">Phosphatidylinositol-glycan biosynthesis class W protein</fullName>
    </recommendedName>
</protein>
<feature type="transmembrane region" description="Helical" evidence="5">
    <location>
        <begin position="50"/>
        <end position="70"/>
    </location>
</feature>
<dbReference type="InParanoid" id="A0A0G4EAZ5"/>
<dbReference type="PANTHER" id="PTHR20661:SF0">
    <property type="entry name" value="PHOSPHATIDYLINOSITOL-GLYCAN BIOSYNTHESIS CLASS W PROTEIN"/>
    <property type="match status" value="1"/>
</dbReference>